<organism evidence="1">
    <name type="scientific">viral metagenome</name>
    <dbReference type="NCBI Taxonomy" id="1070528"/>
    <lineage>
        <taxon>unclassified sequences</taxon>
        <taxon>metagenomes</taxon>
        <taxon>organismal metagenomes</taxon>
    </lineage>
</organism>
<gene>
    <name evidence="1" type="ORF">MM415B02746_0010</name>
</gene>
<reference evidence="1" key="1">
    <citation type="submission" date="2020-03" db="EMBL/GenBank/DDBJ databases">
        <title>The deep terrestrial virosphere.</title>
        <authorList>
            <person name="Holmfeldt K."/>
            <person name="Nilsson E."/>
            <person name="Simone D."/>
            <person name="Lopez-Fernandez M."/>
            <person name="Wu X."/>
            <person name="de Brujin I."/>
            <person name="Lundin D."/>
            <person name="Andersson A."/>
            <person name="Bertilsson S."/>
            <person name="Dopson M."/>
        </authorList>
    </citation>
    <scope>NUCLEOTIDE SEQUENCE</scope>
    <source>
        <strain evidence="1">MM415B02746</strain>
    </source>
</reference>
<accession>A0A6M3L4V3</accession>
<evidence type="ECO:0000313" key="1">
    <source>
        <dbReference type="EMBL" id="QJA88524.1"/>
    </source>
</evidence>
<dbReference type="EMBL" id="MT142785">
    <property type="protein sequence ID" value="QJA88524.1"/>
    <property type="molecule type" value="Genomic_DNA"/>
</dbReference>
<sequence>MCWLSRLFKQVKIPYPEEKPDYIQTLENVDVFQSVGGWLEDYKVPSMHWDWWRSKIIISVDPELTYPAATWGVDGVRYLSIRPEYVNSGVIAHEQAHNSYALLSQDEKEEFAFEYHAVRDTDSLIKLLYSINTYGLASDIEGHAEIYRYLGYKMPEILKQFYPKLF</sequence>
<proteinExistence type="predicted"/>
<dbReference type="AlphaFoldDB" id="A0A6M3L4V3"/>
<name>A0A6M3L4V3_9ZZZZ</name>
<protein>
    <submittedName>
        <fullName evidence="1">Uncharacterized protein</fullName>
    </submittedName>
</protein>